<feature type="compositionally biased region" description="Polar residues" evidence="1">
    <location>
        <begin position="271"/>
        <end position="286"/>
    </location>
</feature>
<accession>A0A913ZUQ4</accession>
<keyword evidence="2" id="KW-1133">Transmembrane helix</keyword>
<feature type="transmembrane region" description="Helical" evidence="2">
    <location>
        <begin position="128"/>
        <end position="156"/>
    </location>
</feature>
<keyword evidence="2" id="KW-0812">Transmembrane</keyword>
<feature type="region of interest" description="Disordered" evidence="1">
    <location>
        <begin position="269"/>
        <end position="316"/>
    </location>
</feature>
<dbReference type="GeneID" id="119727571"/>
<keyword evidence="2" id="KW-0472">Membrane</keyword>
<protein>
    <submittedName>
        <fullName evidence="3">Uncharacterized protein</fullName>
    </submittedName>
</protein>
<feature type="compositionally biased region" description="Basic and acidic residues" evidence="1">
    <location>
        <begin position="304"/>
        <end position="313"/>
    </location>
</feature>
<proteinExistence type="predicted"/>
<dbReference type="RefSeq" id="XP_038055433.1">
    <property type="nucleotide sequence ID" value="XM_038199505.1"/>
</dbReference>
<evidence type="ECO:0000313" key="4">
    <source>
        <dbReference type="Proteomes" id="UP000887568"/>
    </source>
</evidence>
<dbReference type="EnsemblMetazoa" id="XM_038199505.1">
    <property type="protein sequence ID" value="XP_038055433.1"/>
    <property type="gene ID" value="LOC119727571"/>
</dbReference>
<dbReference type="PANTHER" id="PTHR11683">
    <property type="entry name" value="MYELIN PROTEOLIPID"/>
    <property type="match status" value="1"/>
</dbReference>
<dbReference type="AlphaFoldDB" id="A0A913ZUQ4"/>
<dbReference type="PANTHER" id="PTHR11683:SF12">
    <property type="entry name" value="M6, ISOFORM F"/>
    <property type="match status" value="1"/>
</dbReference>
<name>A0A913ZUQ4_PATMI</name>
<dbReference type="Proteomes" id="UP000887568">
    <property type="component" value="Unplaced"/>
</dbReference>
<reference evidence="3" key="1">
    <citation type="submission" date="2022-11" db="UniProtKB">
        <authorList>
            <consortium name="EnsemblMetazoa"/>
        </authorList>
    </citation>
    <scope>IDENTIFICATION</scope>
</reference>
<keyword evidence="4" id="KW-1185">Reference proteome</keyword>
<feature type="transmembrane region" description="Helical" evidence="2">
    <location>
        <begin position="82"/>
        <end position="107"/>
    </location>
</feature>
<dbReference type="OMA" id="CCLKFPC"/>
<feature type="compositionally biased region" description="Basic and acidic residues" evidence="1">
    <location>
        <begin position="361"/>
        <end position="373"/>
    </location>
</feature>
<feature type="transmembrane region" description="Helical" evidence="2">
    <location>
        <begin position="208"/>
        <end position="231"/>
    </location>
</feature>
<evidence type="ECO:0000256" key="2">
    <source>
        <dbReference type="SAM" id="Phobius"/>
    </source>
</evidence>
<dbReference type="OrthoDB" id="9993736at2759"/>
<dbReference type="GO" id="GO:0005886">
    <property type="term" value="C:plasma membrane"/>
    <property type="evidence" value="ECO:0007669"/>
    <property type="project" value="TreeGrafter"/>
</dbReference>
<evidence type="ECO:0000313" key="3">
    <source>
        <dbReference type="EnsemblMetazoa" id="XP_038055433.1"/>
    </source>
</evidence>
<sequence>MDQESNVTRDEVIVDYYTRLPGQCGDCCLKFPCPSILACAMMIAGDILLLAGFHLAGEQAKYLFVGTPVSDAFNVWFTNVQIVIYCLSVFMFIIAIILLAISCLGTGATRSVYLCRFKTRRSGRCQTAVFLVISYFLILCWVTATCFAVVPVFFMFAMNHGVCYGVQLDQQTCLNLVQWGLLSPDTAVGPGKELICDEKMNDICTSNLMLLFCLAFLGCLLILLAAIQFTISMSANFAQLLDRYKRAYVTGTAGSYNMRSGVRDIMRGSKRSATGNTRGQTRTNIALTRVGTAGTGNGAYTDNGKYEDSEPDQRYSSLEMTSFPRQEEIPPNPPPYIPSIREPLANLQQREPLSNLQHRTRSYDPLDYNDYHTTRPAPLDSSRIKNMSRSAEPIDVGSRYDRYDRYNEYDL</sequence>
<dbReference type="Pfam" id="PF01275">
    <property type="entry name" value="Myelin_PLP"/>
    <property type="match status" value="1"/>
</dbReference>
<feature type="region of interest" description="Disordered" evidence="1">
    <location>
        <begin position="351"/>
        <end position="392"/>
    </location>
</feature>
<dbReference type="PRINTS" id="PR00214">
    <property type="entry name" value="MYELINPLP"/>
</dbReference>
<dbReference type="GO" id="GO:0031175">
    <property type="term" value="P:neuron projection development"/>
    <property type="evidence" value="ECO:0007669"/>
    <property type="project" value="TreeGrafter"/>
</dbReference>
<evidence type="ECO:0000256" key="1">
    <source>
        <dbReference type="SAM" id="MobiDB-lite"/>
    </source>
</evidence>
<dbReference type="InterPro" id="IPR001614">
    <property type="entry name" value="Myelin_PLP"/>
</dbReference>
<feature type="transmembrane region" description="Helical" evidence="2">
    <location>
        <begin position="36"/>
        <end position="56"/>
    </location>
</feature>
<organism evidence="3 4">
    <name type="scientific">Patiria miniata</name>
    <name type="common">Bat star</name>
    <name type="synonym">Asterina miniata</name>
    <dbReference type="NCBI Taxonomy" id="46514"/>
    <lineage>
        <taxon>Eukaryota</taxon>
        <taxon>Metazoa</taxon>
        <taxon>Echinodermata</taxon>
        <taxon>Eleutherozoa</taxon>
        <taxon>Asterozoa</taxon>
        <taxon>Asteroidea</taxon>
        <taxon>Valvatacea</taxon>
        <taxon>Valvatida</taxon>
        <taxon>Asterinidae</taxon>
        <taxon>Patiria</taxon>
    </lineage>
</organism>